<dbReference type="GeneTree" id="ENSGT01140000284164"/>
<dbReference type="AlphaFoldDB" id="A0A674B9G8"/>
<dbReference type="Gene3D" id="6.10.250.1060">
    <property type="match status" value="1"/>
</dbReference>
<evidence type="ECO:0000256" key="1">
    <source>
        <dbReference type="SAM" id="Coils"/>
    </source>
</evidence>
<feature type="coiled-coil region" evidence="1">
    <location>
        <begin position="35"/>
        <end position="69"/>
    </location>
</feature>
<dbReference type="Proteomes" id="UP000472277">
    <property type="component" value="Chromosome 3"/>
</dbReference>
<reference evidence="3" key="2">
    <citation type="submission" date="2025-09" db="UniProtKB">
        <authorList>
            <consortium name="Ensembl"/>
        </authorList>
    </citation>
    <scope>IDENTIFICATION</scope>
</reference>
<keyword evidence="1" id="KW-0175">Coiled coil</keyword>
<name>A0A674B9G8_SALTR</name>
<dbReference type="Ensembl" id="ENSSTUT00000071628.1">
    <property type="protein sequence ID" value="ENSSTUP00000067546.1"/>
    <property type="gene ID" value="ENSSTUG00000029536.1"/>
</dbReference>
<evidence type="ECO:0000313" key="4">
    <source>
        <dbReference type="Proteomes" id="UP000472277"/>
    </source>
</evidence>
<sequence>MNPAAHVWFVTPLHVVLLSLYVITDCFLKQHLGAAGQESADTEALQQELRDMKQRCELLAEENKGLKNRLQRYEPTQEDGAAE</sequence>
<evidence type="ECO:0000313" key="3">
    <source>
        <dbReference type="Ensembl" id="ENSSTUP00000067546.1"/>
    </source>
</evidence>
<proteinExistence type="predicted"/>
<dbReference type="InParanoid" id="A0A674B9G8"/>
<dbReference type="OMA" id="KHHIGAT"/>
<keyword evidence="2" id="KW-1133">Transmembrane helix</keyword>
<feature type="transmembrane region" description="Helical" evidence="2">
    <location>
        <begin position="6"/>
        <end position="23"/>
    </location>
</feature>
<keyword evidence="2" id="KW-0472">Membrane</keyword>
<accession>A0A674B9G8</accession>
<reference evidence="3" key="1">
    <citation type="submission" date="2025-08" db="UniProtKB">
        <authorList>
            <consortium name="Ensembl"/>
        </authorList>
    </citation>
    <scope>IDENTIFICATION</scope>
</reference>
<keyword evidence="2" id="KW-0812">Transmembrane</keyword>
<keyword evidence="4" id="KW-1185">Reference proteome</keyword>
<evidence type="ECO:0000256" key="2">
    <source>
        <dbReference type="SAM" id="Phobius"/>
    </source>
</evidence>
<organism evidence="3 4">
    <name type="scientific">Salmo trutta</name>
    <name type="common">Brown trout</name>
    <dbReference type="NCBI Taxonomy" id="8032"/>
    <lineage>
        <taxon>Eukaryota</taxon>
        <taxon>Metazoa</taxon>
        <taxon>Chordata</taxon>
        <taxon>Craniata</taxon>
        <taxon>Vertebrata</taxon>
        <taxon>Euteleostomi</taxon>
        <taxon>Actinopterygii</taxon>
        <taxon>Neopterygii</taxon>
        <taxon>Teleostei</taxon>
        <taxon>Protacanthopterygii</taxon>
        <taxon>Salmoniformes</taxon>
        <taxon>Salmonidae</taxon>
        <taxon>Salmoninae</taxon>
        <taxon>Salmo</taxon>
    </lineage>
</organism>
<dbReference type="CDD" id="cd21937">
    <property type="entry name" value="ZIP_MycBP-like"/>
    <property type="match status" value="1"/>
</dbReference>
<protein>
    <submittedName>
        <fullName evidence="3">Uncharacterized protein</fullName>
    </submittedName>
</protein>